<feature type="domain" description="USP" evidence="10">
    <location>
        <begin position="147"/>
        <end position="464"/>
    </location>
</feature>
<dbReference type="InterPro" id="IPR038765">
    <property type="entry name" value="Papain-like_cys_pep_sf"/>
</dbReference>
<dbReference type="GO" id="GO:0004843">
    <property type="term" value="F:cysteine-type deubiquitinase activity"/>
    <property type="evidence" value="ECO:0007669"/>
    <property type="project" value="InterPro"/>
</dbReference>
<evidence type="ECO:0000259" key="10">
    <source>
        <dbReference type="PROSITE" id="PS50235"/>
    </source>
</evidence>
<dbReference type="SMART" id="SM00290">
    <property type="entry name" value="ZnF_UBP"/>
    <property type="match status" value="1"/>
</dbReference>
<keyword evidence="6" id="KW-0862">Zinc</keyword>
<evidence type="ECO:0000313" key="12">
    <source>
        <dbReference type="EMBL" id="CAE0265464.1"/>
    </source>
</evidence>
<dbReference type="EMBL" id="HBIB01042352">
    <property type="protein sequence ID" value="CAE0265464.1"/>
    <property type="molecule type" value="Transcribed_RNA"/>
</dbReference>
<protein>
    <recommendedName>
        <fullName evidence="13">U4/U6.U5 tri-snRNP-associated protein 2</fullName>
    </recommendedName>
</protein>
<keyword evidence="3" id="KW-0479">Metal-binding</keyword>
<evidence type="ECO:0000256" key="5">
    <source>
        <dbReference type="ARBA" id="ARBA00022771"/>
    </source>
</evidence>
<reference evidence="12" key="1">
    <citation type="submission" date="2021-01" db="EMBL/GenBank/DDBJ databases">
        <authorList>
            <person name="Corre E."/>
            <person name="Pelletier E."/>
            <person name="Niang G."/>
            <person name="Scheremetjew M."/>
            <person name="Finn R."/>
            <person name="Kale V."/>
            <person name="Holt S."/>
            <person name="Cochrane G."/>
            <person name="Meng A."/>
            <person name="Brown T."/>
            <person name="Cohen L."/>
        </authorList>
    </citation>
    <scope>NUCLEOTIDE SEQUENCE</scope>
    <source>
        <strain evidence="12">NIES-2562</strain>
    </source>
</reference>
<name>A0A7S3GGH7_9EUKA</name>
<dbReference type="InterPro" id="IPR033809">
    <property type="entry name" value="USP39"/>
</dbReference>
<dbReference type="InterPro" id="IPR013083">
    <property type="entry name" value="Znf_RING/FYVE/PHD"/>
</dbReference>
<dbReference type="GO" id="GO:0016579">
    <property type="term" value="P:protein deubiquitination"/>
    <property type="evidence" value="ECO:0007669"/>
    <property type="project" value="InterPro"/>
</dbReference>
<dbReference type="Gene3D" id="3.30.40.10">
    <property type="entry name" value="Zinc/RING finger domain, C3HC4 (zinc finger)"/>
    <property type="match status" value="1"/>
</dbReference>
<dbReference type="PANTHER" id="PTHR21646:SF16">
    <property type="entry name" value="U4_U6.U5 TRI-SNRNP-ASSOCIATED PROTEIN 2"/>
    <property type="match status" value="1"/>
</dbReference>
<dbReference type="PROSITE" id="PS50271">
    <property type="entry name" value="ZF_UBP"/>
    <property type="match status" value="1"/>
</dbReference>
<accession>A0A7S3GGH7</accession>
<dbReference type="PANTHER" id="PTHR21646">
    <property type="entry name" value="UBIQUITIN CARBOXYL-TERMINAL HYDROLASE"/>
    <property type="match status" value="1"/>
</dbReference>
<proteinExistence type="predicted"/>
<dbReference type="InterPro" id="IPR001607">
    <property type="entry name" value="Znf_UBP"/>
</dbReference>
<evidence type="ECO:0000259" key="11">
    <source>
        <dbReference type="PROSITE" id="PS50271"/>
    </source>
</evidence>
<keyword evidence="8" id="KW-0539">Nucleus</keyword>
<sequence>MDICMSDSDEETPLQAIKRARVTNATCPYLDTVDRTVLDFDFEKICSVSLSDHNVYCCLVCGKYYQGRGIKTPAYFHALNEGHHMFINLHSRSVYCLPDDYEVKDPSLDDIKHVLFPRFSVDEIRHIDEHKLFIRALDGSEYLPGVMGLNNLKKTDYLNVTLQALSHVNMLRDYFLRGERDDSLAPLVLRFGELMRKMWNPRNFKGHVSPHEVWQAISRDSMKHFKADKQSQPVELLQWMLNNLHKGLTKGKKGKQSIVHDCFQGKLKVTTFPLEREVANKSAEEMVKAGLGESVETPFLMLTLDVPPAPLFKDAHQRSIIPQIPLVVLLKKYDGRTTTMDVRMGRRKQYAIISLPNYLILHVKRFTKNYFFVEKNPTIVNFPVKSLDMKEYCAPEALKDGKGTKYDLVANITHEGKPDEGTYKVHIKHEGTGQWYEMYDLNIQEAIPQYIAISEAYLAIFRRRLE</sequence>
<evidence type="ECO:0000256" key="7">
    <source>
        <dbReference type="ARBA" id="ARBA00023187"/>
    </source>
</evidence>
<dbReference type="SUPFAM" id="SSF57850">
    <property type="entry name" value="RING/U-box"/>
    <property type="match status" value="1"/>
</dbReference>
<dbReference type="InterPro" id="IPR028889">
    <property type="entry name" value="USP"/>
</dbReference>
<dbReference type="AlphaFoldDB" id="A0A7S3GGH7"/>
<dbReference type="Gene3D" id="3.90.70.10">
    <property type="entry name" value="Cysteine proteinases"/>
    <property type="match status" value="1"/>
</dbReference>
<feature type="domain" description="UBP-type" evidence="11">
    <location>
        <begin position="25"/>
        <end position="122"/>
    </location>
</feature>
<dbReference type="GO" id="GO:0008270">
    <property type="term" value="F:zinc ion binding"/>
    <property type="evidence" value="ECO:0007669"/>
    <property type="project" value="UniProtKB-KW"/>
</dbReference>
<dbReference type="GO" id="GO:0000245">
    <property type="term" value="P:spliceosomal complex assembly"/>
    <property type="evidence" value="ECO:0007669"/>
    <property type="project" value="InterPro"/>
</dbReference>
<keyword evidence="4" id="KW-0747">Spliceosome</keyword>
<dbReference type="Pfam" id="PF00443">
    <property type="entry name" value="UCH"/>
    <property type="match status" value="1"/>
</dbReference>
<evidence type="ECO:0000256" key="4">
    <source>
        <dbReference type="ARBA" id="ARBA00022728"/>
    </source>
</evidence>
<dbReference type="InterPro" id="IPR001394">
    <property type="entry name" value="Peptidase_C19_UCH"/>
</dbReference>
<evidence type="ECO:0000256" key="6">
    <source>
        <dbReference type="ARBA" id="ARBA00022833"/>
    </source>
</evidence>
<comment type="subcellular location">
    <subcellularLocation>
        <location evidence="1">Nucleus</location>
    </subcellularLocation>
</comment>
<organism evidence="12">
    <name type="scientific">Palpitomonas bilix</name>
    <dbReference type="NCBI Taxonomy" id="652834"/>
    <lineage>
        <taxon>Eukaryota</taxon>
        <taxon>Eukaryota incertae sedis</taxon>
    </lineage>
</organism>
<gene>
    <name evidence="12" type="ORF">PBIL07802_LOCUS27800</name>
</gene>
<dbReference type="InterPro" id="IPR050185">
    <property type="entry name" value="Ub_carboxyl-term_hydrolase"/>
</dbReference>
<evidence type="ECO:0000256" key="9">
    <source>
        <dbReference type="PROSITE-ProRule" id="PRU00502"/>
    </source>
</evidence>
<dbReference type="PROSITE" id="PS50235">
    <property type="entry name" value="USP_3"/>
    <property type="match status" value="1"/>
</dbReference>
<dbReference type="SUPFAM" id="SSF54001">
    <property type="entry name" value="Cysteine proteinases"/>
    <property type="match status" value="1"/>
</dbReference>
<evidence type="ECO:0000256" key="2">
    <source>
        <dbReference type="ARBA" id="ARBA00022664"/>
    </source>
</evidence>
<dbReference type="CDD" id="cd02669">
    <property type="entry name" value="Peptidase_C19M"/>
    <property type="match status" value="1"/>
</dbReference>
<keyword evidence="2" id="KW-0507">mRNA processing</keyword>
<evidence type="ECO:0000256" key="3">
    <source>
        <dbReference type="ARBA" id="ARBA00022723"/>
    </source>
</evidence>
<evidence type="ECO:0000256" key="8">
    <source>
        <dbReference type="ARBA" id="ARBA00023242"/>
    </source>
</evidence>
<evidence type="ECO:0000256" key="1">
    <source>
        <dbReference type="ARBA" id="ARBA00004123"/>
    </source>
</evidence>
<dbReference type="Pfam" id="PF02148">
    <property type="entry name" value="zf-UBP"/>
    <property type="match status" value="1"/>
</dbReference>
<keyword evidence="7" id="KW-0508">mRNA splicing</keyword>
<evidence type="ECO:0008006" key="13">
    <source>
        <dbReference type="Google" id="ProtNLM"/>
    </source>
</evidence>
<keyword evidence="5 9" id="KW-0863">Zinc-finger</keyword>
<dbReference type="GO" id="GO:0005681">
    <property type="term" value="C:spliceosomal complex"/>
    <property type="evidence" value="ECO:0007669"/>
    <property type="project" value="UniProtKB-KW"/>
</dbReference>